<evidence type="ECO:0000313" key="1">
    <source>
        <dbReference type="EMBL" id="JAH64575.1"/>
    </source>
</evidence>
<protein>
    <submittedName>
        <fullName evidence="1">Uncharacterized protein</fullName>
    </submittedName>
</protein>
<organism evidence="1">
    <name type="scientific">Anguilla anguilla</name>
    <name type="common">European freshwater eel</name>
    <name type="synonym">Muraena anguilla</name>
    <dbReference type="NCBI Taxonomy" id="7936"/>
    <lineage>
        <taxon>Eukaryota</taxon>
        <taxon>Metazoa</taxon>
        <taxon>Chordata</taxon>
        <taxon>Craniata</taxon>
        <taxon>Vertebrata</taxon>
        <taxon>Euteleostomi</taxon>
        <taxon>Actinopterygii</taxon>
        <taxon>Neopterygii</taxon>
        <taxon>Teleostei</taxon>
        <taxon>Anguilliformes</taxon>
        <taxon>Anguillidae</taxon>
        <taxon>Anguilla</taxon>
    </lineage>
</organism>
<reference evidence="1" key="1">
    <citation type="submission" date="2014-11" db="EMBL/GenBank/DDBJ databases">
        <authorList>
            <person name="Amaro Gonzalez C."/>
        </authorList>
    </citation>
    <scope>NUCLEOTIDE SEQUENCE</scope>
</reference>
<reference evidence="1" key="2">
    <citation type="journal article" date="2015" name="Fish Shellfish Immunol.">
        <title>Early steps in the European eel (Anguilla anguilla)-Vibrio vulnificus interaction in the gills: Role of the RtxA13 toxin.</title>
        <authorList>
            <person name="Callol A."/>
            <person name="Pajuelo D."/>
            <person name="Ebbesson L."/>
            <person name="Teles M."/>
            <person name="MacKenzie S."/>
            <person name="Amaro C."/>
        </authorList>
    </citation>
    <scope>NUCLEOTIDE SEQUENCE</scope>
</reference>
<name>A0A0E9UH64_ANGAN</name>
<proteinExistence type="predicted"/>
<accession>A0A0E9UH64</accession>
<dbReference type="AlphaFoldDB" id="A0A0E9UH64"/>
<sequence>MSVSTETCTFLWVKRMQYSESYPRANSPLENNCSFGDAWNSRHMISTLLSDAFA</sequence>
<dbReference type="EMBL" id="GBXM01044002">
    <property type="protein sequence ID" value="JAH64575.1"/>
    <property type="molecule type" value="Transcribed_RNA"/>
</dbReference>